<feature type="transmembrane region" description="Helical" evidence="6">
    <location>
        <begin position="217"/>
        <end position="233"/>
    </location>
</feature>
<comment type="subcellular location">
    <subcellularLocation>
        <location evidence="1">Cell membrane</location>
        <topology evidence="1">Multi-pass membrane protein</topology>
    </subcellularLocation>
</comment>
<feature type="transmembrane region" description="Helical" evidence="6">
    <location>
        <begin position="151"/>
        <end position="171"/>
    </location>
</feature>
<dbReference type="RefSeq" id="WP_053228706.1">
    <property type="nucleotide sequence ID" value="NZ_CP026520.1"/>
</dbReference>
<keyword evidence="3 6" id="KW-0812">Transmembrane</keyword>
<feature type="transmembrane region" description="Helical" evidence="6">
    <location>
        <begin position="91"/>
        <end position="112"/>
    </location>
</feature>
<evidence type="ECO:0000256" key="6">
    <source>
        <dbReference type="SAM" id="Phobius"/>
    </source>
</evidence>
<organism evidence="7 8">
    <name type="scientific">Paenibacillus chitinolyticus</name>
    <dbReference type="NCBI Taxonomy" id="79263"/>
    <lineage>
        <taxon>Bacteria</taxon>
        <taxon>Bacillati</taxon>
        <taxon>Bacillota</taxon>
        <taxon>Bacilli</taxon>
        <taxon>Bacillales</taxon>
        <taxon>Paenibacillaceae</taxon>
        <taxon>Paenibacillus</taxon>
    </lineage>
</organism>
<dbReference type="PANTHER" id="PTHR30250">
    <property type="entry name" value="PST FAMILY PREDICTED COLANIC ACID TRANSPORTER"/>
    <property type="match status" value="1"/>
</dbReference>
<keyword evidence="5 6" id="KW-0472">Membrane</keyword>
<evidence type="ECO:0000256" key="1">
    <source>
        <dbReference type="ARBA" id="ARBA00004651"/>
    </source>
</evidence>
<protein>
    <submittedName>
        <fullName evidence="7">Oligosaccharide flippase family protein</fullName>
    </submittedName>
</protein>
<accession>A0ABT4FA67</accession>
<proteinExistence type="predicted"/>
<feature type="transmembrane region" description="Helical" evidence="6">
    <location>
        <begin position="336"/>
        <end position="355"/>
    </location>
</feature>
<evidence type="ECO:0000313" key="7">
    <source>
        <dbReference type="EMBL" id="MCY9595380.1"/>
    </source>
</evidence>
<keyword evidence="2" id="KW-1003">Cell membrane</keyword>
<evidence type="ECO:0000256" key="4">
    <source>
        <dbReference type="ARBA" id="ARBA00022989"/>
    </source>
</evidence>
<dbReference type="InterPro" id="IPR050833">
    <property type="entry name" value="Poly_Biosynth_Transport"/>
</dbReference>
<dbReference type="GeneID" id="95374283"/>
<gene>
    <name evidence="7" type="ORF">M5X16_06335</name>
</gene>
<evidence type="ECO:0000256" key="3">
    <source>
        <dbReference type="ARBA" id="ARBA00022692"/>
    </source>
</evidence>
<feature type="transmembrane region" description="Helical" evidence="6">
    <location>
        <begin position="393"/>
        <end position="415"/>
    </location>
</feature>
<dbReference type="InterPro" id="IPR002797">
    <property type="entry name" value="Polysacc_synth"/>
</dbReference>
<feature type="transmembrane region" description="Helical" evidence="6">
    <location>
        <begin position="294"/>
        <end position="316"/>
    </location>
</feature>
<dbReference type="EMBL" id="JAMDMJ010000008">
    <property type="protein sequence ID" value="MCY9595380.1"/>
    <property type="molecule type" value="Genomic_DNA"/>
</dbReference>
<feature type="transmembrane region" description="Helical" evidence="6">
    <location>
        <begin position="118"/>
        <end position="139"/>
    </location>
</feature>
<sequence length="431" mass="47321">MDSKSDIKAQGPVKSLSLKMNFSWTFAGNLFYAICQWAMLSVMAKLGTAEMVGQFSLGLAITAPVFMFTNLQLRGILASDRKDEYTYGQYFGLRLTATLIAFLTIVGISFLGPYNWETAVVIVLIGLAKSAEAMSEIAFGLMQKHERMDKISLSLIAKGIISLLLLIILLWLTQNIILGMVSFALSAILLFLTYDLTNSRNYDSTKIILNLHELKKLIKTSLPMGLVMLLISLNANIPRYFIEHGMGTDKLGYFSAISYMMMAGTTVVSALGQSAVPRFAGYYAEAKWGMFRSLMIKLVMIGTILGVSGVFIVLVFGKEMLTIIYKPEYASYQSVFILIMIGAGISYISSFLGYGLTSARLFSVQPYIFLVVCLTTLLASYWLIPLWGLEGAAVAVIVGNVINLAGCMTANSFILGRLKGSQEVRTVNEAN</sequence>
<feature type="transmembrane region" description="Helical" evidence="6">
    <location>
        <begin position="21"/>
        <end position="39"/>
    </location>
</feature>
<comment type="caution">
    <text evidence="7">The sequence shown here is derived from an EMBL/GenBank/DDBJ whole genome shotgun (WGS) entry which is preliminary data.</text>
</comment>
<evidence type="ECO:0000313" key="8">
    <source>
        <dbReference type="Proteomes" id="UP001527202"/>
    </source>
</evidence>
<feature type="transmembrane region" description="Helical" evidence="6">
    <location>
        <begin position="253"/>
        <end position="273"/>
    </location>
</feature>
<feature type="transmembrane region" description="Helical" evidence="6">
    <location>
        <begin position="367"/>
        <end position="387"/>
    </location>
</feature>
<feature type="transmembrane region" description="Helical" evidence="6">
    <location>
        <begin position="51"/>
        <end position="71"/>
    </location>
</feature>
<keyword evidence="4 6" id="KW-1133">Transmembrane helix</keyword>
<reference evidence="7 8" key="1">
    <citation type="submission" date="2022-05" db="EMBL/GenBank/DDBJ databases">
        <title>Genome Sequencing of Bee-Associated Microbes.</title>
        <authorList>
            <person name="Dunlap C."/>
        </authorList>
    </citation>
    <scope>NUCLEOTIDE SEQUENCE [LARGE SCALE GENOMIC DNA]</scope>
    <source>
        <strain evidence="7 8">NRRL B-23120</strain>
    </source>
</reference>
<dbReference type="Pfam" id="PF01943">
    <property type="entry name" value="Polysacc_synt"/>
    <property type="match status" value="1"/>
</dbReference>
<feature type="transmembrane region" description="Helical" evidence="6">
    <location>
        <begin position="177"/>
        <end position="196"/>
    </location>
</feature>
<keyword evidence="8" id="KW-1185">Reference proteome</keyword>
<evidence type="ECO:0000256" key="2">
    <source>
        <dbReference type="ARBA" id="ARBA00022475"/>
    </source>
</evidence>
<evidence type="ECO:0000256" key="5">
    <source>
        <dbReference type="ARBA" id="ARBA00023136"/>
    </source>
</evidence>
<name>A0ABT4FA67_9BACL</name>
<dbReference type="PANTHER" id="PTHR30250:SF11">
    <property type="entry name" value="O-ANTIGEN TRANSPORTER-RELATED"/>
    <property type="match status" value="1"/>
</dbReference>
<dbReference type="Proteomes" id="UP001527202">
    <property type="component" value="Unassembled WGS sequence"/>
</dbReference>